<sequence length="125" mass="13783">MRTLILLLTTVLLTTTANAQFYEGWPCKVKFNSTDMGMVKQGVKEKVAFPFINDGTEPLVISTHKGGSENITVLLPKRAIKPGGSGEIIVEYTARSAGKFREKIKLRVNQEKKPLVLEVYGTTGK</sequence>
<dbReference type="Proteomes" id="UP000505306">
    <property type="component" value="Chromosome"/>
</dbReference>
<dbReference type="EMBL" id="CP049057">
    <property type="protein sequence ID" value="QIE59471.1"/>
    <property type="molecule type" value="Genomic_DNA"/>
</dbReference>
<dbReference type="RefSeq" id="WP_164679486.1">
    <property type="nucleotide sequence ID" value="NZ_CP049057.1"/>
</dbReference>
<keyword evidence="1" id="KW-0732">Signal</keyword>
<dbReference type="InterPro" id="IPR013783">
    <property type="entry name" value="Ig-like_fold"/>
</dbReference>
<proteinExistence type="predicted"/>
<dbReference type="KEGG" id="mgel:G5B37_07805"/>
<evidence type="ECO:0000256" key="1">
    <source>
        <dbReference type="SAM" id="SignalP"/>
    </source>
</evidence>
<evidence type="ECO:0000313" key="2">
    <source>
        <dbReference type="EMBL" id="QIE59471.1"/>
    </source>
</evidence>
<feature type="chain" id="PRO_5026304581" evidence="1">
    <location>
        <begin position="20"/>
        <end position="125"/>
    </location>
</feature>
<protein>
    <submittedName>
        <fullName evidence="2">DUF1573 domain-containing protein</fullName>
    </submittedName>
</protein>
<dbReference type="AlphaFoldDB" id="A0A6G6GP33"/>
<gene>
    <name evidence="2" type="ORF">G5B37_07805</name>
</gene>
<reference evidence="2 3" key="1">
    <citation type="submission" date="2020-02" db="EMBL/GenBank/DDBJ databases">
        <title>Complete genome sequence of Flavobacteriaceae bacterium.</title>
        <authorList>
            <person name="Kim S.-J."/>
            <person name="Kim Y.-S."/>
            <person name="Kim K.-H."/>
        </authorList>
    </citation>
    <scope>NUCLEOTIDE SEQUENCE [LARGE SCALE GENOMIC DNA]</scope>
    <source>
        <strain evidence="2 3">RR4-40</strain>
    </source>
</reference>
<organism evidence="2 3">
    <name type="scientific">Rasiella rasia</name>
    <dbReference type="NCBI Taxonomy" id="2744027"/>
    <lineage>
        <taxon>Bacteria</taxon>
        <taxon>Pseudomonadati</taxon>
        <taxon>Bacteroidota</taxon>
        <taxon>Flavobacteriia</taxon>
        <taxon>Flavobacteriales</taxon>
        <taxon>Flavobacteriaceae</taxon>
        <taxon>Rasiella</taxon>
    </lineage>
</organism>
<dbReference type="Gene3D" id="2.60.40.10">
    <property type="entry name" value="Immunoglobulins"/>
    <property type="match status" value="1"/>
</dbReference>
<accession>A0A6G6GP33</accession>
<dbReference type="Pfam" id="PF07610">
    <property type="entry name" value="DUF1573"/>
    <property type="match status" value="1"/>
</dbReference>
<keyword evidence="3" id="KW-1185">Reference proteome</keyword>
<dbReference type="InterPro" id="IPR011467">
    <property type="entry name" value="DUF1573"/>
</dbReference>
<evidence type="ECO:0000313" key="3">
    <source>
        <dbReference type="Proteomes" id="UP000505306"/>
    </source>
</evidence>
<feature type="signal peptide" evidence="1">
    <location>
        <begin position="1"/>
        <end position="19"/>
    </location>
</feature>
<name>A0A6G6GP33_9FLAO</name>